<comment type="caution">
    <text evidence="4">The sequence shown here is derived from an EMBL/GenBank/DDBJ whole genome shotgun (WGS) entry which is preliminary data.</text>
</comment>
<evidence type="ECO:0000256" key="2">
    <source>
        <dbReference type="ARBA" id="ARBA00023157"/>
    </source>
</evidence>
<dbReference type="Pfam" id="PF00197">
    <property type="entry name" value="Kunitz_legume"/>
    <property type="match status" value="1"/>
</dbReference>
<dbReference type="EMBL" id="JAYMYQ010000004">
    <property type="protein sequence ID" value="KAK7339760.1"/>
    <property type="molecule type" value="Genomic_DNA"/>
</dbReference>
<feature type="signal peptide" evidence="3">
    <location>
        <begin position="1"/>
        <end position="28"/>
    </location>
</feature>
<dbReference type="PROSITE" id="PS00283">
    <property type="entry name" value="SOYBEAN_KUNITZ"/>
    <property type="match status" value="1"/>
</dbReference>
<evidence type="ECO:0000256" key="3">
    <source>
        <dbReference type="SAM" id="SignalP"/>
    </source>
</evidence>
<reference evidence="4 5" key="1">
    <citation type="submission" date="2024-01" db="EMBL/GenBank/DDBJ databases">
        <title>The genomes of 5 underutilized Papilionoideae crops provide insights into root nodulation and disease resistanc.</title>
        <authorList>
            <person name="Jiang F."/>
        </authorList>
    </citation>
    <scope>NUCLEOTIDE SEQUENCE [LARGE SCALE GENOMIC DNA]</scope>
    <source>
        <strain evidence="4">LVBAO_FW01</strain>
        <tissue evidence="4">Leaves</tissue>
    </source>
</reference>
<dbReference type="GO" id="GO:0004866">
    <property type="term" value="F:endopeptidase inhibitor activity"/>
    <property type="evidence" value="ECO:0007669"/>
    <property type="project" value="InterPro"/>
</dbReference>
<dbReference type="SUPFAM" id="SSF50386">
    <property type="entry name" value="STI-like"/>
    <property type="match status" value="1"/>
</dbReference>
<comment type="similarity">
    <text evidence="1">Belongs to the protease inhibitor I3 (leguminous Kunitz-type inhibitor) family.</text>
</comment>
<gene>
    <name evidence="4" type="ORF">VNO77_20442</name>
</gene>
<sequence length="197" mass="21372">MKSSTIAITLFALFLLSSFMSHLSSATADFVVDTDGEAMQNGGTYYILPVFRGKGGGIERVTTGNESCPLTVVQSRVEIEIGLPIRIASPLRIANIYEGLILNLTFTNGPSCSPTPSKWTIVKGLPEGLAIKLPGYNNILSGWFKIEKASLNYKLVFCIRASDTCRDVGISIDDVGIRRLVLVTNNDPLIVRFKKGA</sequence>
<dbReference type="CDD" id="cd23362">
    <property type="entry name" value="beta-trefoil_STI_WCI3-like"/>
    <property type="match status" value="1"/>
</dbReference>
<accession>A0AAN9LP86</accession>
<keyword evidence="2" id="KW-1015">Disulfide bond</keyword>
<feature type="chain" id="PRO_5042868151" evidence="3">
    <location>
        <begin position="29"/>
        <end position="197"/>
    </location>
</feature>
<evidence type="ECO:0000313" key="4">
    <source>
        <dbReference type="EMBL" id="KAK7339760.1"/>
    </source>
</evidence>
<dbReference type="PRINTS" id="PR00291">
    <property type="entry name" value="KUNITZINHBTR"/>
</dbReference>
<proteinExistence type="inferred from homology"/>
<evidence type="ECO:0000313" key="5">
    <source>
        <dbReference type="Proteomes" id="UP001367508"/>
    </source>
</evidence>
<dbReference type="Proteomes" id="UP001367508">
    <property type="component" value="Unassembled WGS sequence"/>
</dbReference>
<dbReference type="PANTHER" id="PTHR33107">
    <property type="entry name" value="KUNITZ TRYPSIN INHIBITOR 2"/>
    <property type="match status" value="1"/>
</dbReference>
<name>A0AAN9LP86_CANGL</name>
<dbReference type="SMART" id="SM00452">
    <property type="entry name" value="STI"/>
    <property type="match status" value="1"/>
</dbReference>
<evidence type="ECO:0000256" key="1">
    <source>
        <dbReference type="ARBA" id="ARBA00005440"/>
    </source>
</evidence>
<organism evidence="4 5">
    <name type="scientific">Canavalia gladiata</name>
    <name type="common">Sword bean</name>
    <name type="synonym">Dolichos gladiatus</name>
    <dbReference type="NCBI Taxonomy" id="3824"/>
    <lineage>
        <taxon>Eukaryota</taxon>
        <taxon>Viridiplantae</taxon>
        <taxon>Streptophyta</taxon>
        <taxon>Embryophyta</taxon>
        <taxon>Tracheophyta</taxon>
        <taxon>Spermatophyta</taxon>
        <taxon>Magnoliopsida</taxon>
        <taxon>eudicotyledons</taxon>
        <taxon>Gunneridae</taxon>
        <taxon>Pentapetalae</taxon>
        <taxon>rosids</taxon>
        <taxon>fabids</taxon>
        <taxon>Fabales</taxon>
        <taxon>Fabaceae</taxon>
        <taxon>Papilionoideae</taxon>
        <taxon>50 kb inversion clade</taxon>
        <taxon>NPAAA clade</taxon>
        <taxon>indigoferoid/millettioid clade</taxon>
        <taxon>Phaseoleae</taxon>
        <taxon>Canavalia</taxon>
    </lineage>
</organism>
<protein>
    <submittedName>
        <fullName evidence="4">Uncharacterized protein</fullName>
    </submittedName>
</protein>
<dbReference type="Gene3D" id="2.80.10.50">
    <property type="match status" value="1"/>
</dbReference>
<dbReference type="AlphaFoldDB" id="A0AAN9LP86"/>
<keyword evidence="3" id="KW-0732">Signal</keyword>
<dbReference type="PANTHER" id="PTHR33107:SF81">
    <property type="entry name" value="TRYPSIN INHIBITOR A"/>
    <property type="match status" value="1"/>
</dbReference>
<dbReference type="InterPro" id="IPR002160">
    <property type="entry name" value="Prot_inh_Kunz-lg"/>
</dbReference>
<dbReference type="InterPro" id="IPR011065">
    <property type="entry name" value="Kunitz_inhibitor_STI-like_sf"/>
</dbReference>
<keyword evidence="5" id="KW-1185">Reference proteome</keyword>